<keyword evidence="3" id="KW-0949">S-adenosyl-L-methionine</keyword>
<evidence type="ECO:0000256" key="6">
    <source>
        <dbReference type="ARBA" id="ARBA00023004"/>
    </source>
</evidence>
<dbReference type="SUPFAM" id="SSF102114">
    <property type="entry name" value="Radical SAM enzymes"/>
    <property type="match status" value="1"/>
</dbReference>
<dbReference type="Gene3D" id="3.20.20.70">
    <property type="entry name" value="Aldolase class I"/>
    <property type="match status" value="1"/>
</dbReference>
<evidence type="ECO:0000256" key="5">
    <source>
        <dbReference type="ARBA" id="ARBA00022741"/>
    </source>
</evidence>
<evidence type="ECO:0000256" key="8">
    <source>
        <dbReference type="ARBA" id="ARBA00023134"/>
    </source>
</evidence>
<keyword evidence="7" id="KW-0411">Iron-sulfur</keyword>
<dbReference type="RefSeq" id="WP_132702067.1">
    <property type="nucleotide sequence ID" value="NZ_SLZR01000010.1"/>
</dbReference>
<evidence type="ECO:0000256" key="3">
    <source>
        <dbReference type="ARBA" id="ARBA00022691"/>
    </source>
</evidence>
<dbReference type="InterPro" id="IPR007197">
    <property type="entry name" value="rSAM"/>
</dbReference>
<keyword evidence="6" id="KW-0408">Iron</keyword>
<comment type="caution">
    <text evidence="12">The sequence shown here is derived from an EMBL/GenBank/DDBJ whole genome shotgun (WGS) entry which is preliminary data.</text>
</comment>
<reference evidence="12 13" key="1">
    <citation type="submission" date="2019-03" db="EMBL/GenBank/DDBJ databases">
        <title>Genomic Encyclopedia of Archaeal and Bacterial Type Strains, Phase II (KMG-II): from individual species to whole genera.</title>
        <authorList>
            <person name="Goeker M."/>
        </authorList>
    </citation>
    <scope>NUCLEOTIDE SEQUENCE [LARGE SCALE GENOMIC DNA]</scope>
    <source>
        <strain evidence="12 13">DSM 15388</strain>
    </source>
</reference>
<dbReference type="GO" id="GO:0061798">
    <property type="term" value="F:GTP 3',8'-cyclase activity"/>
    <property type="evidence" value="ECO:0007669"/>
    <property type="project" value="TreeGrafter"/>
</dbReference>
<evidence type="ECO:0000256" key="2">
    <source>
        <dbReference type="ARBA" id="ARBA00022485"/>
    </source>
</evidence>
<gene>
    <name evidence="12" type="ORF">BCF53_11094</name>
</gene>
<accession>A0A4V6NY24</accession>
<dbReference type="GO" id="GO:0061799">
    <property type="term" value="F:cyclic pyranopterin monophosphate synthase activity"/>
    <property type="evidence" value="ECO:0007669"/>
    <property type="project" value="TreeGrafter"/>
</dbReference>
<dbReference type="EMBL" id="SLZR01000010">
    <property type="protein sequence ID" value="TCS40172.1"/>
    <property type="molecule type" value="Genomic_DNA"/>
</dbReference>
<dbReference type="InterPro" id="IPR010505">
    <property type="entry name" value="MoaA_twitch"/>
</dbReference>
<dbReference type="Pfam" id="PF06463">
    <property type="entry name" value="Mob_synth_C"/>
    <property type="match status" value="1"/>
</dbReference>
<dbReference type="OrthoDB" id="9763993at2"/>
<evidence type="ECO:0000256" key="9">
    <source>
        <dbReference type="ARBA" id="ARBA00023150"/>
    </source>
</evidence>
<proteinExistence type="predicted"/>
<dbReference type="SFLD" id="SFLDG01067">
    <property type="entry name" value="SPASM/twitch_domain_containing"/>
    <property type="match status" value="1"/>
</dbReference>
<keyword evidence="10" id="KW-0456">Lyase</keyword>
<dbReference type="PROSITE" id="PS51918">
    <property type="entry name" value="RADICAL_SAM"/>
    <property type="match status" value="1"/>
</dbReference>
<keyword evidence="13" id="KW-1185">Reference proteome</keyword>
<keyword evidence="2" id="KW-0004">4Fe-4S</keyword>
<keyword evidence="5" id="KW-0547">Nucleotide-binding</keyword>
<dbReference type="CDD" id="cd01335">
    <property type="entry name" value="Radical_SAM"/>
    <property type="match status" value="1"/>
</dbReference>
<dbReference type="AlphaFoldDB" id="A0A4V6NY24"/>
<dbReference type="Proteomes" id="UP000295793">
    <property type="component" value="Unassembled WGS sequence"/>
</dbReference>
<keyword evidence="9" id="KW-0501">Molybdenum cofactor biosynthesis</keyword>
<feature type="domain" description="Radical SAM core" evidence="11">
    <location>
        <begin position="5"/>
        <end position="217"/>
    </location>
</feature>
<dbReference type="InterPro" id="IPR058240">
    <property type="entry name" value="rSAM_sf"/>
</dbReference>
<dbReference type="SFLD" id="SFLDG01386">
    <property type="entry name" value="main_SPASM_domain-containing"/>
    <property type="match status" value="1"/>
</dbReference>
<protein>
    <submittedName>
        <fullName evidence="12">Cyclic pyranopterin phosphate synthase</fullName>
    </submittedName>
</protein>
<evidence type="ECO:0000259" key="11">
    <source>
        <dbReference type="PROSITE" id="PS51918"/>
    </source>
</evidence>
<dbReference type="InterPro" id="IPR013483">
    <property type="entry name" value="MoaA"/>
</dbReference>
<evidence type="ECO:0000256" key="7">
    <source>
        <dbReference type="ARBA" id="ARBA00023014"/>
    </source>
</evidence>
<dbReference type="InterPro" id="IPR040064">
    <property type="entry name" value="MoaA-like"/>
</dbReference>
<keyword evidence="4" id="KW-0479">Metal-binding</keyword>
<evidence type="ECO:0000313" key="13">
    <source>
        <dbReference type="Proteomes" id="UP000295793"/>
    </source>
</evidence>
<dbReference type="SFLD" id="SFLDG01383">
    <property type="entry name" value="cyclic_pyranopterin_phosphate"/>
    <property type="match status" value="1"/>
</dbReference>
<sequence length="322" mass="35681">MLQDSLGRRFFYLRLSVTDVCNFKCSYCLPDGYQGKPDESFLTANELESAARGFAAMGTKKIRLTGGEPSIRKDFNEILSRIGGIPGIETLAVTTNGYRLPQRVASWAKAGLNQLNVSIDSFDAAEFHRITGHNRLEEVLEGVREAKSLGLKVKVNSVLMRGVNDDLDATLNWLKTNPVTLRFIEVMETADQQVFFRQYHLSGESIRTRLLQQGWQPIIRGVAAGPAQEFWHPDYAGRIGLIMPYSKDFCASCNRLRISSLGKLHLCLFSEQGIDVRPYLQDGVATEELVQAVTHHLSGKVAGHRLVDHESGGTANLSQIGG</sequence>
<name>A0A4V6NY24_9GAMM</name>
<dbReference type="PANTHER" id="PTHR22960">
    <property type="entry name" value="MOLYBDOPTERIN COFACTOR SYNTHESIS PROTEIN A"/>
    <property type="match status" value="1"/>
</dbReference>
<organism evidence="12 13">
    <name type="scientific">Reinekea marinisedimentorum</name>
    <dbReference type="NCBI Taxonomy" id="230495"/>
    <lineage>
        <taxon>Bacteria</taxon>
        <taxon>Pseudomonadati</taxon>
        <taxon>Pseudomonadota</taxon>
        <taxon>Gammaproteobacteria</taxon>
        <taxon>Oceanospirillales</taxon>
        <taxon>Saccharospirillaceae</taxon>
        <taxon>Reinekea</taxon>
    </lineage>
</organism>
<dbReference type="InterPro" id="IPR050105">
    <property type="entry name" value="MoCo_biosynth_MoaA/MoaC"/>
</dbReference>
<evidence type="ECO:0000256" key="10">
    <source>
        <dbReference type="ARBA" id="ARBA00023239"/>
    </source>
</evidence>
<dbReference type="Pfam" id="PF04055">
    <property type="entry name" value="Radical_SAM"/>
    <property type="match status" value="1"/>
</dbReference>
<dbReference type="SMART" id="SM00729">
    <property type="entry name" value="Elp3"/>
    <property type="match status" value="1"/>
</dbReference>
<dbReference type="GO" id="GO:0046872">
    <property type="term" value="F:metal ion binding"/>
    <property type="evidence" value="ECO:0007669"/>
    <property type="project" value="UniProtKB-KW"/>
</dbReference>
<dbReference type="GO" id="GO:0051539">
    <property type="term" value="F:4 iron, 4 sulfur cluster binding"/>
    <property type="evidence" value="ECO:0007669"/>
    <property type="project" value="UniProtKB-KW"/>
</dbReference>
<dbReference type="CDD" id="cd21117">
    <property type="entry name" value="Twitch_MoaA"/>
    <property type="match status" value="1"/>
</dbReference>
<dbReference type="GO" id="GO:0005525">
    <property type="term" value="F:GTP binding"/>
    <property type="evidence" value="ECO:0007669"/>
    <property type="project" value="UniProtKB-KW"/>
</dbReference>
<dbReference type="PANTHER" id="PTHR22960:SF28">
    <property type="entry name" value="GTP 3',8-CYCLASE"/>
    <property type="match status" value="1"/>
</dbReference>
<dbReference type="InterPro" id="IPR013785">
    <property type="entry name" value="Aldolase_TIM"/>
</dbReference>
<dbReference type="SFLD" id="SFLDS00029">
    <property type="entry name" value="Radical_SAM"/>
    <property type="match status" value="1"/>
</dbReference>
<comment type="cofactor">
    <cofactor evidence="1">
        <name>[4Fe-4S] cluster</name>
        <dbReference type="ChEBI" id="CHEBI:49883"/>
    </cofactor>
</comment>
<evidence type="ECO:0000256" key="4">
    <source>
        <dbReference type="ARBA" id="ARBA00022723"/>
    </source>
</evidence>
<dbReference type="InterPro" id="IPR006638">
    <property type="entry name" value="Elp3/MiaA/NifB-like_rSAM"/>
</dbReference>
<evidence type="ECO:0000256" key="1">
    <source>
        <dbReference type="ARBA" id="ARBA00001966"/>
    </source>
</evidence>
<dbReference type="GO" id="GO:0006777">
    <property type="term" value="P:Mo-molybdopterin cofactor biosynthetic process"/>
    <property type="evidence" value="ECO:0007669"/>
    <property type="project" value="UniProtKB-KW"/>
</dbReference>
<evidence type="ECO:0000313" key="12">
    <source>
        <dbReference type="EMBL" id="TCS40172.1"/>
    </source>
</evidence>
<dbReference type="NCBIfam" id="TIGR02666">
    <property type="entry name" value="moaA"/>
    <property type="match status" value="1"/>
</dbReference>
<keyword evidence="8" id="KW-0342">GTP-binding</keyword>